<dbReference type="Proteomes" id="UP000266861">
    <property type="component" value="Unassembled WGS sequence"/>
</dbReference>
<dbReference type="AlphaFoldDB" id="A0A397JKG9"/>
<protein>
    <submittedName>
        <fullName evidence="1">Uncharacterized protein</fullName>
    </submittedName>
</protein>
<dbReference type="EMBL" id="PQFF01000060">
    <property type="protein sequence ID" value="RHZ85654.1"/>
    <property type="molecule type" value="Genomic_DNA"/>
</dbReference>
<keyword evidence="2" id="KW-1185">Reference proteome</keyword>
<proteinExistence type="predicted"/>
<evidence type="ECO:0000313" key="1">
    <source>
        <dbReference type="EMBL" id="RHZ85654.1"/>
    </source>
</evidence>
<comment type="caution">
    <text evidence="1">The sequence shown here is derived from an EMBL/GenBank/DDBJ whole genome shotgun (WGS) entry which is preliminary data.</text>
</comment>
<organism evidence="1 2">
    <name type="scientific">Diversispora epigaea</name>
    <dbReference type="NCBI Taxonomy" id="1348612"/>
    <lineage>
        <taxon>Eukaryota</taxon>
        <taxon>Fungi</taxon>
        <taxon>Fungi incertae sedis</taxon>
        <taxon>Mucoromycota</taxon>
        <taxon>Glomeromycotina</taxon>
        <taxon>Glomeromycetes</taxon>
        <taxon>Diversisporales</taxon>
        <taxon>Diversisporaceae</taxon>
        <taxon>Diversispora</taxon>
    </lineage>
</organism>
<dbReference type="OrthoDB" id="2305124at2759"/>
<accession>A0A397JKG9</accession>
<reference evidence="1 2" key="1">
    <citation type="submission" date="2018-08" db="EMBL/GenBank/DDBJ databases">
        <title>Genome and evolution of the arbuscular mycorrhizal fungus Diversispora epigaea (formerly Glomus versiforme) and its bacterial endosymbionts.</title>
        <authorList>
            <person name="Sun X."/>
            <person name="Fei Z."/>
            <person name="Harrison M."/>
        </authorList>
    </citation>
    <scope>NUCLEOTIDE SEQUENCE [LARGE SCALE GENOMIC DNA]</scope>
    <source>
        <strain evidence="1 2">IT104</strain>
    </source>
</reference>
<sequence>MIRLRIGTLCGDGIDDHIINSCPPPLLWIEVAFNKNDDRNNAINKVAYVQPYCPNTEFVMIIIPFETTAFPANKNLDAISIVVTPRSDRPFRAPYLGHLAVGNNIVQYVMESTSCMGM</sequence>
<name>A0A397JKG9_9GLOM</name>
<gene>
    <name evidence="1" type="ORF">Glove_63g45</name>
</gene>
<evidence type="ECO:0000313" key="2">
    <source>
        <dbReference type="Proteomes" id="UP000266861"/>
    </source>
</evidence>